<dbReference type="RefSeq" id="WP_024464406.1">
    <property type="nucleotide sequence ID" value="NZ_CP062939.1"/>
</dbReference>
<keyword evidence="2" id="KW-1185">Reference proteome</keyword>
<protein>
    <recommendedName>
        <fullName evidence="3">HTH cro/C1-type domain-containing protein</fullName>
    </recommendedName>
</protein>
<reference evidence="1 2" key="1">
    <citation type="submission" date="2014-03" db="EMBL/GenBank/DDBJ databases">
        <title>Genomics of Bifidobacteria.</title>
        <authorList>
            <person name="Ventura M."/>
            <person name="Milani C."/>
            <person name="Lugli G.A."/>
        </authorList>
    </citation>
    <scope>NUCLEOTIDE SEQUENCE [LARGE SCALE GENOMIC DNA]</scope>
    <source>
        <strain evidence="1 2">LMG 11597</strain>
    </source>
</reference>
<organism evidence="1 2">
    <name type="scientific">Bifidobacterium subtile</name>
    <dbReference type="NCBI Taxonomy" id="77635"/>
    <lineage>
        <taxon>Bacteria</taxon>
        <taxon>Bacillati</taxon>
        <taxon>Actinomycetota</taxon>
        <taxon>Actinomycetes</taxon>
        <taxon>Bifidobacteriales</taxon>
        <taxon>Bifidobacteriaceae</taxon>
        <taxon>Bifidobacterium</taxon>
    </lineage>
</organism>
<proteinExistence type="predicted"/>
<name>A0A087E792_9BIFI</name>
<dbReference type="STRING" id="77635.BISU_0116"/>
<evidence type="ECO:0008006" key="3">
    <source>
        <dbReference type="Google" id="ProtNLM"/>
    </source>
</evidence>
<dbReference type="AlphaFoldDB" id="A0A087E792"/>
<dbReference type="Proteomes" id="UP000029055">
    <property type="component" value="Unassembled WGS sequence"/>
</dbReference>
<dbReference type="EMBL" id="JGZR01000006">
    <property type="protein sequence ID" value="KFJ03643.1"/>
    <property type="molecule type" value="Genomic_DNA"/>
</dbReference>
<sequence>MTAKYDIPEQLRMTVPTDSTPWGRYALAHYLIAPYEHIVFRDTAAEVAQAFRETLRSKGWDIARLACESQTDDATVRRMLDDGHVPLKDMLRMAQSLGLSIRKYPADYFTRG</sequence>
<evidence type="ECO:0000313" key="2">
    <source>
        <dbReference type="Proteomes" id="UP000029055"/>
    </source>
</evidence>
<accession>A0A087E792</accession>
<gene>
    <name evidence="1" type="ORF">BISU_0116</name>
</gene>
<comment type="caution">
    <text evidence="1">The sequence shown here is derived from an EMBL/GenBank/DDBJ whole genome shotgun (WGS) entry which is preliminary data.</text>
</comment>
<evidence type="ECO:0000313" key="1">
    <source>
        <dbReference type="EMBL" id="KFJ03643.1"/>
    </source>
</evidence>